<protein>
    <submittedName>
        <fullName evidence="1">Uncharacterized protein</fullName>
    </submittedName>
</protein>
<dbReference type="EMBL" id="NVMX01000111">
    <property type="protein sequence ID" value="PDZ94808.1"/>
    <property type="molecule type" value="Genomic_DNA"/>
</dbReference>
<evidence type="ECO:0000313" key="2">
    <source>
        <dbReference type="Proteomes" id="UP000219922"/>
    </source>
</evidence>
<name>A0A9X6SU31_BACCE</name>
<organism evidence="1 2">
    <name type="scientific">Bacillus cereus</name>
    <dbReference type="NCBI Taxonomy" id="1396"/>
    <lineage>
        <taxon>Bacteria</taxon>
        <taxon>Bacillati</taxon>
        <taxon>Bacillota</taxon>
        <taxon>Bacilli</taxon>
        <taxon>Bacillales</taxon>
        <taxon>Bacillaceae</taxon>
        <taxon>Bacillus</taxon>
        <taxon>Bacillus cereus group</taxon>
    </lineage>
</organism>
<dbReference type="RefSeq" id="WP_098006605.1">
    <property type="nucleotide sequence ID" value="NZ_JAWLRU010000002.1"/>
</dbReference>
<sequence length="81" mass="9806">MIEELMEFLKVEYLLEVVKYQGEDDEGFYFVVMNKNKCFEEFRILKEVNLSKEHNIEKRSLGLSYWKFAGEINLNKQLTYI</sequence>
<gene>
    <name evidence="1" type="ORF">CON36_31830</name>
</gene>
<dbReference type="AlphaFoldDB" id="A0A9X6SU31"/>
<proteinExistence type="predicted"/>
<comment type="caution">
    <text evidence="1">The sequence shown here is derived from an EMBL/GenBank/DDBJ whole genome shotgun (WGS) entry which is preliminary data.</text>
</comment>
<reference evidence="1 2" key="1">
    <citation type="submission" date="2017-09" db="EMBL/GenBank/DDBJ databases">
        <title>Large-scale bioinformatics analysis of Bacillus genomes uncovers conserved roles of natural products in bacterial physiology.</title>
        <authorList>
            <consortium name="Agbiome Team Llc"/>
            <person name="Bleich R.M."/>
            <person name="Grubbs K.J."/>
            <person name="Santa Maria K.C."/>
            <person name="Allen S.E."/>
            <person name="Farag S."/>
            <person name="Shank E.A."/>
            <person name="Bowers A."/>
        </authorList>
    </citation>
    <scope>NUCLEOTIDE SEQUENCE [LARGE SCALE GENOMIC DNA]</scope>
    <source>
        <strain evidence="1 2">AFS092789</strain>
    </source>
</reference>
<dbReference type="Proteomes" id="UP000219922">
    <property type="component" value="Unassembled WGS sequence"/>
</dbReference>
<accession>A0A9X6SU31</accession>
<evidence type="ECO:0000313" key="1">
    <source>
        <dbReference type="EMBL" id="PDZ94808.1"/>
    </source>
</evidence>